<gene>
    <name evidence="3" type="ORF">C1G86_0109</name>
    <name evidence="2" type="ORF">C1G87_1550</name>
    <name evidence="1" type="ORF">Dm11a5_0043</name>
</gene>
<dbReference type="InterPro" id="IPR038555">
    <property type="entry name" value="Zincin_1_sf"/>
</dbReference>
<dbReference type="EMBL" id="QGLC01000025">
    <property type="protein sequence ID" value="RAL68797.1"/>
    <property type="molecule type" value="Genomic_DNA"/>
</dbReference>
<name>A0A142V9C8_9CHLR</name>
<dbReference type="Gene3D" id="3.30.2010.20">
    <property type="match status" value="1"/>
</dbReference>
<dbReference type="Proteomes" id="UP000076394">
    <property type="component" value="Chromosome"/>
</dbReference>
<organism evidence="1 4">
    <name type="scientific">Dehalococcoides mccartyi</name>
    <dbReference type="NCBI Taxonomy" id="61435"/>
    <lineage>
        <taxon>Bacteria</taxon>
        <taxon>Bacillati</taxon>
        <taxon>Chloroflexota</taxon>
        <taxon>Dehalococcoidia</taxon>
        <taxon>Dehalococcoidales</taxon>
        <taxon>Dehalococcoidaceae</taxon>
        <taxon>Dehalococcoides</taxon>
    </lineage>
</organism>
<reference evidence="1 4" key="1">
    <citation type="submission" date="2015-03" db="EMBL/GenBank/DDBJ databases">
        <title>Genomic characterization of Dehalococcoides mccartyi strain 11a5, an unusal plasmid-containing chloroethene dechlorinator.</title>
        <authorList>
            <person name="Zhao S."/>
            <person name="Ding C."/>
            <person name="He J."/>
        </authorList>
    </citation>
    <scope>NUCLEOTIDE SEQUENCE [LARGE SCALE GENOMIC DNA]</scope>
    <source>
        <strain evidence="1 4">11a5</strain>
    </source>
</reference>
<evidence type="ECO:0000313" key="5">
    <source>
        <dbReference type="Proteomes" id="UP000248786"/>
    </source>
</evidence>
<evidence type="ECO:0000313" key="4">
    <source>
        <dbReference type="Proteomes" id="UP000076394"/>
    </source>
</evidence>
<dbReference type="Proteomes" id="UP000248786">
    <property type="component" value="Unassembled WGS sequence"/>
</dbReference>
<dbReference type="EMBL" id="CP011127">
    <property type="protein sequence ID" value="AMU85875.1"/>
    <property type="molecule type" value="Genomic_DNA"/>
</dbReference>
<evidence type="ECO:0008006" key="7">
    <source>
        <dbReference type="Google" id="ProtNLM"/>
    </source>
</evidence>
<evidence type="ECO:0000313" key="3">
    <source>
        <dbReference type="EMBL" id="RAL71158.1"/>
    </source>
</evidence>
<proteinExistence type="predicted"/>
<dbReference type="CDD" id="cd12952">
    <property type="entry name" value="MMP_ACEL2062"/>
    <property type="match status" value="1"/>
</dbReference>
<reference evidence="5 6" key="2">
    <citation type="submission" date="2018-05" db="EMBL/GenBank/DDBJ databases">
        <title>Draft genome sequences of Dehalococcoides mccartyi strains RC and KS.</title>
        <authorList>
            <person name="Higgins S.A."/>
            <person name="Padilla-Crespo E."/>
            <person name="Loeffler F.E."/>
        </authorList>
    </citation>
    <scope>NUCLEOTIDE SEQUENCE [LARGE SCALE GENOMIC DNA]</scope>
    <source>
        <strain evidence="3 5">KS</strain>
        <strain evidence="2 6">RC</strain>
    </source>
</reference>
<evidence type="ECO:0000313" key="2">
    <source>
        <dbReference type="EMBL" id="RAL68797.1"/>
    </source>
</evidence>
<protein>
    <recommendedName>
        <fullName evidence="7">Metallopeptidase family protein</fullName>
    </recommendedName>
</protein>
<dbReference type="PATRIC" id="fig|61435.8.peg.43"/>
<dbReference type="InterPro" id="IPR010428">
    <property type="entry name" value="Zincin_1"/>
</dbReference>
<accession>A0A142V9C8</accession>
<evidence type="ECO:0000313" key="6">
    <source>
        <dbReference type="Proteomes" id="UP000249146"/>
    </source>
</evidence>
<sequence length="138" mass="15891">MFGLLFRADWGYYKNMDIEQFKQLVGEAVDRLPEEFLALLDNVEILVADRPSRVQRRNLDMQAGEELLGLYEGVPLTERHASYGMVTPDRITIFRLAILDTVKSEDDIKDEVRRVVKHEVAHHFGISDERLEEMGGSV</sequence>
<dbReference type="AlphaFoldDB" id="A0A142V9C8"/>
<dbReference type="EMBL" id="QGLD01000001">
    <property type="protein sequence ID" value="RAL71158.1"/>
    <property type="molecule type" value="Genomic_DNA"/>
</dbReference>
<dbReference type="Pfam" id="PF06262">
    <property type="entry name" value="Zincin_1"/>
    <property type="match status" value="1"/>
</dbReference>
<evidence type="ECO:0000313" key="1">
    <source>
        <dbReference type="EMBL" id="AMU85875.1"/>
    </source>
</evidence>
<dbReference type="Proteomes" id="UP000249146">
    <property type="component" value="Unassembled WGS sequence"/>
</dbReference>
<dbReference type="SUPFAM" id="SSF55486">
    <property type="entry name" value="Metalloproteases ('zincins'), catalytic domain"/>
    <property type="match status" value="1"/>
</dbReference>